<feature type="domain" description="DUF7578" evidence="4">
    <location>
        <begin position="62"/>
        <end position="106"/>
    </location>
</feature>
<evidence type="ECO:0000259" key="3">
    <source>
        <dbReference type="Pfam" id="PF20445"/>
    </source>
</evidence>
<dbReference type="InterPro" id="IPR046836">
    <property type="entry name" value="RHS_C"/>
</dbReference>
<dbReference type="Pfam" id="PF20445">
    <property type="entry name" value="RHS_N"/>
    <property type="match status" value="1"/>
</dbReference>
<evidence type="ECO:0000259" key="4">
    <source>
        <dbReference type="Pfam" id="PF24466"/>
    </source>
</evidence>
<feature type="domain" description="Retrotransposon hot spot protein N-terminal" evidence="3">
    <location>
        <begin position="190"/>
        <end position="309"/>
    </location>
</feature>
<dbReference type="NCBIfam" id="TIGR01631">
    <property type="entry name" value="Trypano_RHS"/>
    <property type="match status" value="1"/>
</dbReference>
<name>F9WVV6_TRYVY</name>
<gene>
    <name evidence="5" type="ORF">TvY486_0004500</name>
</gene>
<dbReference type="Proteomes" id="UP000009027">
    <property type="component" value="Unassembled WGS sequence"/>
</dbReference>
<evidence type="ECO:0000313" key="5">
    <source>
        <dbReference type="EMBL" id="CCD21718.1"/>
    </source>
</evidence>
<feature type="region of interest" description="Disordered" evidence="1">
    <location>
        <begin position="1"/>
        <end position="22"/>
    </location>
</feature>
<reference evidence="5 6" key="1">
    <citation type="journal article" date="2012" name="Proc. Natl. Acad. Sci. U.S.A.">
        <title>Antigenic diversity is generated by distinct evolutionary mechanisms in African trypanosome species.</title>
        <authorList>
            <person name="Jackson A.P."/>
            <person name="Berry A."/>
            <person name="Aslett M."/>
            <person name="Allison H.C."/>
            <person name="Burton P."/>
            <person name="Vavrova-Anderson J."/>
            <person name="Brown R."/>
            <person name="Browne H."/>
            <person name="Corton N."/>
            <person name="Hauser H."/>
            <person name="Gamble J."/>
            <person name="Gilderthorp R."/>
            <person name="Marcello L."/>
            <person name="McQuillan J."/>
            <person name="Otto T.D."/>
            <person name="Quail M.A."/>
            <person name="Sanders M.J."/>
            <person name="van Tonder A."/>
            <person name="Ginger M.L."/>
            <person name="Field M.C."/>
            <person name="Barry J.D."/>
            <person name="Hertz-Fowler C."/>
            <person name="Berriman M."/>
        </authorList>
    </citation>
    <scope>NUCLEOTIDE SEQUENCE</scope>
    <source>
        <strain evidence="5 6">Y486</strain>
    </source>
</reference>
<dbReference type="InterPro" id="IPR056000">
    <property type="entry name" value="DUF7578"/>
</dbReference>
<feature type="domain" description="Retrotransposon hot spot protein,C-terminal" evidence="2">
    <location>
        <begin position="323"/>
        <end position="566"/>
    </location>
</feature>
<sequence length="593" mass="67607">MAGRKRLVRQNAGGGAGKPPLARARLESVPRPRWTLDSRVKDVLLDGVSPPNEVPLSECLERVGCDGGVANVDVNMDVVIHRPEQFIRDADLREMILSLHECQTYALVDRAVPLLEGKGIAGLRQWGDAINAAVKNEVRDALSDDGLWNKTRGLLDAALNAVKDAEAREKERKRERERSIAKVIEVEGLYDSVVNATWACVRSGVAGKPLDMKIYQGHVLKKVIGPGMLWEEKEVNFFNTTDNEADEQCDREDGIEIFVLTSRMGWPYMVYRGDEQASTTLPKEFYCGVFVRREVVRVWYLVKKYLDVMHGEATGKTTHRLTLIGSPGIGKSFSVGSFLLYMLLHYDANRLHIVAWFIGGLVYVFLKNEQPGKVLKFYDQMEAEAYIEEQVATGLRVYVIYDVGGSRIGPEPNWRLNWPGILISPPNKANYRGWLKTDGTKAIYINCHHVREIKAIHVWTERLLRPNSTVSKVEDRWYELSERIDVVGPLLRYVLYEENYNPREKEIRREILQLNDDVTELCKKLLHREEAWCASKLSPKIMKLVRVHYDGLDEDCRNKGVSVNVYKGLMRRVMYEEVNAGGVEQLLRTMGFK</sequence>
<keyword evidence="6" id="KW-1185">Reference proteome</keyword>
<protein>
    <submittedName>
        <fullName evidence="5">Retrotransposon hot spot protein (RHS), putative</fullName>
    </submittedName>
</protein>
<dbReference type="InterPro" id="IPR046835">
    <property type="entry name" value="RHS_N"/>
</dbReference>
<dbReference type="PANTHER" id="PTHR33129">
    <property type="entry name" value="PROTEIN KINASE DOMAIN-CONTAINING PROTEIN-RELATED"/>
    <property type="match status" value="1"/>
</dbReference>
<dbReference type="VEuPathDB" id="TriTrypDB:TvY486_0004500"/>
<dbReference type="Pfam" id="PF24466">
    <property type="entry name" value="DUF7578"/>
    <property type="match status" value="1"/>
</dbReference>
<proteinExistence type="predicted"/>
<evidence type="ECO:0000313" key="6">
    <source>
        <dbReference type="Proteomes" id="UP000009027"/>
    </source>
</evidence>
<evidence type="ECO:0000259" key="2">
    <source>
        <dbReference type="Pfam" id="PF07999"/>
    </source>
</evidence>
<dbReference type="PANTHER" id="PTHR33129:SF3">
    <property type="entry name" value="HOT SPOT (RHS) PROTEIN, PUTATIVE-RELATED"/>
    <property type="match status" value="1"/>
</dbReference>
<accession>F9WVV6</accession>
<organism evidence="5 6">
    <name type="scientific">Trypanosoma vivax (strain Y486)</name>
    <dbReference type="NCBI Taxonomy" id="1055687"/>
    <lineage>
        <taxon>Eukaryota</taxon>
        <taxon>Discoba</taxon>
        <taxon>Euglenozoa</taxon>
        <taxon>Kinetoplastea</taxon>
        <taxon>Metakinetoplastina</taxon>
        <taxon>Trypanosomatida</taxon>
        <taxon>Trypanosomatidae</taxon>
        <taxon>Trypanosoma</taxon>
        <taxon>Duttonella</taxon>
    </lineage>
</organism>
<dbReference type="InterPro" id="IPR006518">
    <property type="entry name" value="Trypano_RHS"/>
</dbReference>
<dbReference type="EMBL" id="CAEX01008162">
    <property type="protein sequence ID" value="CCD21718.1"/>
    <property type="molecule type" value="Genomic_DNA"/>
</dbReference>
<evidence type="ECO:0000256" key="1">
    <source>
        <dbReference type="SAM" id="MobiDB-lite"/>
    </source>
</evidence>
<dbReference type="AlphaFoldDB" id="F9WVV6"/>
<dbReference type="InterPro" id="IPR052980">
    <property type="entry name" value="Crinkler_effector"/>
</dbReference>
<dbReference type="Pfam" id="PF07999">
    <property type="entry name" value="RHSP"/>
    <property type="match status" value="1"/>
</dbReference>